<dbReference type="InterPro" id="IPR023210">
    <property type="entry name" value="NADP_OxRdtase_dom"/>
</dbReference>
<dbReference type="Gene3D" id="3.20.20.100">
    <property type="entry name" value="NADP-dependent oxidoreductase domain"/>
    <property type="match status" value="1"/>
</dbReference>
<dbReference type="FunFam" id="3.20.20.100:FF:000004">
    <property type="entry name" value="Oxidoreductase, aldo/keto reductase"/>
    <property type="match status" value="1"/>
</dbReference>
<evidence type="ECO:0000313" key="3">
    <source>
        <dbReference type="EMBL" id="ORY46229.1"/>
    </source>
</evidence>
<keyword evidence="1" id="KW-0560">Oxidoreductase</keyword>
<protein>
    <submittedName>
        <fullName evidence="3">NADP-dependent oxidoreductase domain-containing protein</fullName>
    </submittedName>
</protein>
<evidence type="ECO:0000313" key="4">
    <source>
        <dbReference type="Proteomes" id="UP000193467"/>
    </source>
</evidence>
<sequence>MSTKTNTVEYVRLGSSGLKVSKIILGTMSYGVRKWADWVIEDEAEVLSHFKAAWDAGINTWDTADVYSNGVSEILVGKAIKQLKIPRSELVILTKAWNVVRKDPGSHPSSGGDPNKSREYVNAHGSSRKHLFDAVKASLARLGTDYIDLFQLHRFDYDTPIEETMDALHDLVKSGVVRYIGMSSCYAYQFHAMQAYAKSKNQTQFISIQDIYNPIYREEEREMFPTAKLFGTGIIPWSPLARGYLTRPWKTAQGNSTRNESDPGYSKYLGEGNAAEEQALQAINEAIEEVAIARGYSMAQVALAWVLANPNVTAPIIGTTKLDSIRELVEATHIKLSAEEVQSISSPYRPRSILGHV</sequence>
<gene>
    <name evidence="3" type="ORF">BCR35DRAFT_338361</name>
</gene>
<dbReference type="GO" id="GO:0005829">
    <property type="term" value="C:cytosol"/>
    <property type="evidence" value="ECO:0007669"/>
    <property type="project" value="UniProtKB-ARBA"/>
</dbReference>
<evidence type="ECO:0000259" key="2">
    <source>
        <dbReference type="Pfam" id="PF00248"/>
    </source>
</evidence>
<dbReference type="STRING" id="106004.A0A1Y2CGS2"/>
<organism evidence="3 4">
    <name type="scientific">Leucosporidium creatinivorum</name>
    <dbReference type="NCBI Taxonomy" id="106004"/>
    <lineage>
        <taxon>Eukaryota</taxon>
        <taxon>Fungi</taxon>
        <taxon>Dikarya</taxon>
        <taxon>Basidiomycota</taxon>
        <taxon>Pucciniomycotina</taxon>
        <taxon>Microbotryomycetes</taxon>
        <taxon>Leucosporidiales</taxon>
        <taxon>Leucosporidium</taxon>
    </lineage>
</organism>
<dbReference type="PANTHER" id="PTHR43364:SF4">
    <property type="entry name" value="NAD(P)-LINKED OXIDOREDUCTASE SUPERFAMILY PROTEIN"/>
    <property type="match status" value="1"/>
</dbReference>
<dbReference type="GO" id="GO:0016491">
    <property type="term" value="F:oxidoreductase activity"/>
    <property type="evidence" value="ECO:0007669"/>
    <property type="project" value="UniProtKB-KW"/>
</dbReference>
<feature type="domain" description="NADP-dependent oxidoreductase" evidence="2">
    <location>
        <begin position="22"/>
        <end position="346"/>
    </location>
</feature>
<dbReference type="InterPro" id="IPR050523">
    <property type="entry name" value="AKR_Detox_Biosynth"/>
</dbReference>
<dbReference type="Pfam" id="PF00248">
    <property type="entry name" value="Aldo_ket_red"/>
    <property type="match status" value="1"/>
</dbReference>
<dbReference type="Proteomes" id="UP000193467">
    <property type="component" value="Unassembled WGS sequence"/>
</dbReference>
<dbReference type="EMBL" id="MCGR01000121">
    <property type="protein sequence ID" value="ORY46229.1"/>
    <property type="molecule type" value="Genomic_DNA"/>
</dbReference>
<dbReference type="PANTHER" id="PTHR43364">
    <property type="entry name" value="NADH-SPECIFIC METHYLGLYOXAL REDUCTASE-RELATED"/>
    <property type="match status" value="1"/>
</dbReference>
<dbReference type="SUPFAM" id="SSF51430">
    <property type="entry name" value="NAD(P)-linked oxidoreductase"/>
    <property type="match status" value="1"/>
</dbReference>
<reference evidence="3 4" key="1">
    <citation type="submission" date="2016-07" db="EMBL/GenBank/DDBJ databases">
        <title>Pervasive Adenine N6-methylation of Active Genes in Fungi.</title>
        <authorList>
            <consortium name="DOE Joint Genome Institute"/>
            <person name="Mondo S.J."/>
            <person name="Dannebaum R.O."/>
            <person name="Kuo R.C."/>
            <person name="Labutti K."/>
            <person name="Haridas S."/>
            <person name="Kuo A."/>
            <person name="Salamov A."/>
            <person name="Ahrendt S.R."/>
            <person name="Lipzen A."/>
            <person name="Sullivan W."/>
            <person name="Andreopoulos W.B."/>
            <person name="Clum A."/>
            <person name="Lindquist E."/>
            <person name="Daum C."/>
            <person name="Ramamoorthy G.K."/>
            <person name="Gryganskyi A."/>
            <person name="Culley D."/>
            <person name="Magnuson J.K."/>
            <person name="James T.Y."/>
            <person name="O'Malley M.A."/>
            <person name="Stajich J.E."/>
            <person name="Spatafora J.W."/>
            <person name="Visel A."/>
            <person name="Grigoriev I.V."/>
        </authorList>
    </citation>
    <scope>NUCLEOTIDE SEQUENCE [LARGE SCALE GENOMIC DNA]</scope>
    <source>
        <strain evidence="3 4">62-1032</strain>
    </source>
</reference>
<dbReference type="CDD" id="cd19079">
    <property type="entry name" value="AKR_EcYajO-like"/>
    <property type="match status" value="1"/>
</dbReference>
<comment type="caution">
    <text evidence="3">The sequence shown here is derived from an EMBL/GenBank/DDBJ whole genome shotgun (WGS) entry which is preliminary data.</text>
</comment>
<name>A0A1Y2CGS2_9BASI</name>
<dbReference type="OrthoDB" id="48988at2759"/>
<proteinExistence type="predicted"/>
<accession>A0A1Y2CGS2</accession>
<keyword evidence="4" id="KW-1185">Reference proteome</keyword>
<dbReference type="AlphaFoldDB" id="A0A1Y2CGS2"/>
<dbReference type="FunCoup" id="A0A1Y2CGS2">
    <property type="interactions" value="16"/>
</dbReference>
<evidence type="ECO:0000256" key="1">
    <source>
        <dbReference type="ARBA" id="ARBA00023002"/>
    </source>
</evidence>
<dbReference type="InParanoid" id="A0A1Y2CGS2"/>
<dbReference type="InterPro" id="IPR036812">
    <property type="entry name" value="NAD(P)_OxRdtase_dom_sf"/>
</dbReference>